<dbReference type="AlphaFoldDB" id="A0A7C5MUB5"/>
<dbReference type="SUPFAM" id="SSF100950">
    <property type="entry name" value="NagB/RpiA/CoA transferase-like"/>
    <property type="match status" value="1"/>
</dbReference>
<comment type="caution">
    <text evidence="2">The sequence shown here is derived from an EMBL/GenBank/DDBJ whole genome shotgun (WGS) entry which is preliminary data.</text>
</comment>
<dbReference type="Proteomes" id="UP000886100">
    <property type="component" value="Unassembled WGS sequence"/>
</dbReference>
<proteinExistence type="predicted"/>
<feature type="non-terminal residue" evidence="2">
    <location>
        <position position="1"/>
    </location>
</feature>
<accession>A0A7C5MUB5</accession>
<feature type="domain" description="Glucosamine/galactosamine-6-phosphate isomerase" evidence="1">
    <location>
        <begin position="1"/>
        <end position="51"/>
    </location>
</feature>
<dbReference type="GO" id="GO:0005975">
    <property type="term" value="P:carbohydrate metabolic process"/>
    <property type="evidence" value="ECO:0007669"/>
    <property type="project" value="InterPro"/>
</dbReference>
<dbReference type="Gene3D" id="3.40.50.1360">
    <property type="match status" value="1"/>
</dbReference>
<sequence>HDAPKPPPERVSLNYGALASCRGLLFLVTGETKRRALADWRRGREIPASRIPVPFQPEVLVDEAAWGE</sequence>
<organism evidence="2">
    <name type="scientific">Thiolapillus brandeum</name>
    <dbReference type="NCBI Taxonomy" id="1076588"/>
    <lineage>
        <taxon>Bacteria</taxon>
        <taxon>Pseudomonadati</taxon>
        <taxon>Pseudomonadota</taxon>
        <taxon>Gammaproteobacteria</taxon>
        <taxon>Chromatiales</taxon>
        <taxon>Sedimenticolaceae</taxon>
        <taxon>Thiolapillus</taxon>
    </lineage>
</organism>
<reference evidence="2" key="1">
    <citation type="journal article" date="2020" name="mSystems">
        <title>Genome- and Community-Level Interaction Insights into Carbon Utilization and Element Cycling Functions of Hydrothermarchaeota in Hydrothermal Sediment.</title>
        <authorList>
            <person name="Zhou Z."/>
            <person name="Liu Y."/>
            <person name="Xu W."/>
            <person name="Pan J."/>
            <person name="Luo Z.H."/>
            <person name="Li M."/>
        </authorList>
    </citation>
    <scope>NUCLEOTIDE SEQUENCE [LARGE SCALE GENOMIC DNA]</scope>
    <source>
        <strain evidence="2">HyVt-535</strain>
    </source>
</reference>
<dbReference type="Pfam" id="PF01182">
    <property type="entry name" value="Glucosamine_iso"/>
    <property type="match status" value="1"/>
</dbReference>
<protein>
    <submittedName>
        <fullName evidence="2">6-phosphogluconolactonase</fullName>
    </submittedName>
</protein>
<gene>
    <name evidence="2" type="ORF">ENJ98_01030</name>
</gene>
<evidence type="ECO:0000259" key="1">
    <source>
        <dbReference type="Pfam" id="PF01182"/>
    </source>
</evidence>
<dbReference type="InterPro" id="IPR037171">
    <property type="entry name" value="NagB/RpiA_transferase-like"/>
</dbReference>
<dbReference type="EMBL" id="DROM01000066">
    <property type="protein sequence ID" value="HHH12798.1"/>
    <property type="molecule type" value="Genomic_DNA"/>
</dbReference>
<evidence type="ECO:0000313" key="2">
    <source>
        <dbReference type="EMBL" id="HHH12798.1"/>
    </source>
</evidence>
<name>A0A7C5MUB5_9GAMM</name>
<dbReference type="InterPro" id="IPR006148">
    <property type="entry name" value="Glc/Gal-6P_isomerase"/>
</dbReference>